<dbReference type="PANTHER" id="PTHR15704">
    <property type="entry name" value="SUPERKILLER 3 PROTEIN-RELATED"/>
    <property type="match status" value="1"/>
</dbReference>
<dbReference type="AlphaFoldDB" id="D8QCZ7"/>
<dbReference type="Pfam" id="PF14559">
    <property type="entry name" value="TPR_19"/>
    <property type="match status" value="1"/>
</dbReference>
<keyword evidence="4" id="KW-0472">Membrane</keyword>
<protein>
    <recommendedName>
        <fullName evidence="7">Superkiller protein 3</fullName>
    </recommendedName>
</protein>
<name>D8QCZ7_SCHCM</name>
<evidence type="ECO:0008006" key="7">
    <source>
        <dbReference type="Google" id="ProtNLM"/>
    </source>
</evidence>
<feature type="repeat" description="TPR" evidence="3">
    <location>
        <begin position="700"/>
        <end position="733"/>
    </location>
</feature>
<dbReference type="STRING" id="578458.D8QCZ7"/>
<evidence type="ECO:0000256" key="1">
    <source>
        <dbReference type="ARBA" id="ARBA00022737"/>
    </source>
</evidence>
<dbReference type="VEuPathDB" id="FungiDB:SCHCODRAFT_02511160"/>
<dbReference type="Pfam" id="PF18833">
    <property type="entry name" value="TPR_22"/>
    <property type="match status" value="1"/>
</dbReference>
<sequence length="1280" mass="140907">MSSAFAKQKLKAARDALGKKKYDDAKNAASQVLEYEPDNYNAHVFLGLACLELGEHDNSEKAYRTAIDLNPSQLLAWQGLSKFYEKTGASDKYLDTLTKLADLHAKAGDATKCAEALQKFLDIRRANGSRQQLVDALGLFLPGSPYYDAIATLEPPDFTNPESSATFFTQSAVHNSLPILEEMVALLEQDEAEQLKREVEKRRTRLGAAGPEQLRREVGREIWGTSKLPTLYNEIINHPKTSDELRRETESKVLFYKRQYLFALPAGKEKDEIRGQVEEMANGVVVLQVPDELAWTTYLELKDCATVEEYEYDTLRQYLRLFPTLPLGSMIKGYLSYFGIPLEEEEEDDEDVKKAPIPGGDEDPFDLVMDAFASLSDSTIACRLIADIYLHEEDWAQASKTSSSGLELVSRVETNYGKKAARTRMGFNVVLATSLVHLFPPKHHARALPILDDVLSQDPLNVPALMGRAYVLEAAQNWNEAAECLNKVVSILPDDLDDGLRAKEELAWCRSQQGDLAGAVEALSEVKETLNGLEGRELDQARCLWRIGKCYWDMGGDDREKCYPNFIQALKKNPSYAPAFTSLGIYYSECASPPDPTRASKCFQKAFELDAREAEAGRRLAEAFADEGEWDLVEVVARRTIEGEGGLDAGVGASGAAAKRFLPTNAWAWKAIGVVDLVHRNYPSAIQSFQIALRAHPDDAQLWVRLGEAYGKAGRHAAAIKALEHAQELAPDDWVCKHLIADLRRQTGHFAEAVAVFEGILESQPGEVGVVAALAQTYLDLGRSEAAGGFTARSEESLAQAAINAMKVIREHPGFRAVAWKVVGDAAFALSEREAFDDPHIVLSVLNDILMLLEDTKHERLEGIVQPPYISGRTNVTNVDAATIAVLAYDLRVDLNVTEKVARASAWFDLGTALRSWLTKLPSSSSVGARAEKLALSCMTSGLREDPANETYWMYLGDAHFTSQPKTAQHCYIRALDIDNKVSVLWTRLGLLYLHHDDVQLANEALYRAQVLDPDYTLAWIGQAMVAIANDHEKDATTLLEHAVGLSATIVRCFSLSLFIIRTYATLRAKASGTTNPDLVLPVFDVLERYLQKRPNDPTGLHLSALVHEALGHAERGADLAGRAVDLLEALYEETEDSGIERQYTIATSNRARMQLALGAPAEAVAGWETVSGLLEGGEGPEVTTLRVQAGFGIGLARMQLGELEGALEAFQGALEEAGEDLALRGHVAVLLAQALWSLGTEEGRESAKAQLLDWCVPSTIELVVFLIIAFAVYLLILRT</sequence>
<dbReference type="HOGENOM" id="CLU_001688_1_0_1"/>
<proteinExistence type="predicted"/>
<dbReference type="InParanoid" id="D8QCZ7"/>
<dbReference type="EMBL" id="GL377309">
    <property type="protein sequence ID" value="EFI95018.1"/>
    <property type="molecule type" value="Genomic_DNA"/>
</dbReference>
<keyword evidence="1" id="KW-0677">Repeat</keyword>
<organism evidence="6">
    <name type="scientific">Schizophyllum commune (strain H4-8 / FGSC 9210)</name>
    <name type="common">Split gill fungus</name>
    <dbReference type="NCBI Taxonomy" id="578458"/>
    <lineage>
        <taxon>Eukaryota</taxon>
        <taxon>Fungi</taxon>
        <taxon>Dikarya</taxon>
        <taxon>Basidiomycota</taxon>
        <taxon>Agaricomycotina</taxon>
        <taxon>Agaricomycetes</taxon>
        <taxon>Agaricomycetidae</taxon>
        <taxon>Agaricales</taxon>
        <taxon>Schizophyllaceae</taxon>
        <taxon>Schizophyllum</taxon>
    </lineage>
</organism>
<evidence type="ECO:0000313" key="5">
    <source>
        <dbReference type="EMBL" id="EFI95018.1"/>
    </source>
</evidence>
<dbReference type="Proteomes" id="UP000007431">
    <property type="component" value="Unassembled WGS sequence"/>
</dbReference>
<dbReference type="SUPFAM" id="SSF48452">
    <property type="entry name" value="TPR-like"/>
    <property type="match status" value="4"/>
</dbReference>
<dbReference type="eggNOG" id="KOG1127">
    <property type="taxonomic scope" value="Eukaryota"/>
</dbReference>
<dbReference type="OMA" id="CQWELDP"/>
<dbReference type="Pfam" id="PF13432">
    <property type="entry name" value="TPR_16"/>
    <property type="match status" value="2"/>
</dbReference>
<keyword evidence="4" id="KW-0812">Transmembrane</keyword>
<dbReference type="PROSITE" id="PS50005">
    <property type="entry name" value="TPR"/>
    <property type="match status" value="5"/>
</dbReference>
<keyword evidence="6" id="KW-1185">Reference proteome</keyword>
<feature type="repeat" description="TPR" evidence="3">
    <location>
        <begin position="1188"/>
        <end position="1221"/>
    </location>
</feature>
<evidence type="ECO:0000256" key="2">
    <source>
        <dbReference type="ARBA" id="ARBA00022803"/>
    </source>
</evidence>
<feature type="repeat" description="TPR" evidence="3">
    <location>
        <begin position="983"/>
        <end position="1016"/>
    </location>
</feature>
<keyword evidence="2 3" id="KW-0802">TPR repeat</keyword>
<dbReference type="SMART" id="SM00028">
    <property type="entry name" value="TPR"/>
    <property type="match status" value="11"/>
</dbReference>
<feature type="repeat" description="TPR" evidence="3">
    <location>
        <begin position="666"/>
        <end position="699"/>
    </location>
</feature>
<dbReference type="PANTHER" id="PTHR15704:SF7">
    <property type="entry name" value="SUPERKILLER COMPLEX PROTEIN 3"/>
    <property type="match status" value="1"/>
</dbReference>
<feature type="transmembrane region" description="Helical" evidence="4">
    <location>
        <begin position="1260"/>
        <end position="1278"/>
    </location>
</feature>
<accession>D8QCZ7</accession>
<dbReference type="InterPro" id="IPR039226">
    <property type="entry name" value="Ski3/TTC37"/>
</dbReference>
<evidence type="ECO:0000313" key="6">
    <source>
        <dbReference type="Proteomes" id="UP000007431"/>
    </source>
</evidence>
<reference evidence="5 6" key="1">
    <citation type="journal article" date="2010" name="Nat. Biotechnol.">
        <title>Genome sequence of the model mushroom Schizophyllum commune.</title>
        <authorList>
            <person name="Ohm R.A."/>
            <person name="de Jong J.F."/>
            <person name="Lugones L.G."/>
            <person name="Aerts A."/>
            <person name="Kothe E."/>
            <person name="Stajich J.E."/>
            <person name="de Vries R.P."/>
            <person name="Record E."/>
            <person name="Levasseur A."/>
            <person name="Baker S.E."/>
            <person name="Bartholomew K.A."/>
            <person name="Coutinho P.M."/>
            <person name="Erdmann S."/>
            <person name="Fowler T.J."/>
            <person name="Gathman A.C."/>
            <person name="Lombard V."/>
            <person name="Henrissat B."/>
            <person name="Knabe N."/>
            <person name="Kuees U."/>
            <person name="Lilly W.W."/>
            <person name="Lindquist E."/>
            <person name="Lucas S."/>
            <person name="Magnuson J.K."/>
            <person name="Piumi F."/>
            <person name="Raudaskoski M."/>
            <person name="Salamov A."/>
            <person name="Schmutz J."/>
            <person name="Schwarze F.W.M.R."/>
            <person name="vanKuyk P.A."/>
            <person name="Horton J.S."/>
            <person name="Grigoriev I.V."/>
            <person name="Woesten H.A.B."/>
        </authorList>
    </citation>
    <scope>NUCLEOTIDE SEQUENCE [LARGE SCALE GENOMIC DNA]</scope>
    <source>
        <strain evidence="6">H4-8 / FGSC 9210</strain>
    </source>
</reference>
<feature type="repeat" description="TPR" evidence="3">
    <location>
        <begin position="40"/>
        <end position="73"/>
    </location>
</feature>
<keyword evidence="4" id="KW-1133">Transmembrane helix</keyword>
<dbReference type="Gene3D" id="1.25.40.10">
    <property type="entry name" value="Tetratricopeptide repeat domain"/>
    <property type="match status" value="4"/>
</dbReference>
<dbReference type="InterPro" id="IPR011990">
    <property type="entry name" value="TPR-like_helical_dom_sf"/>
</dbReference>
<gene>
    <name evidence="5" type="ORF">SCHCODRAFT_59047</name>
</gene>
<evidence type="ECO:0000256" key="3">
    <source>
        <dbReference type="PROSITE-ProRule" id="PRU00339"/>
    </source>
</evidence>
<evidence type="ECO:0000256" key="4">
    <source>
        <dbReference type="SAM" id="Phobius"/>
    </source>
</evidence>
<dbReference type="FunCoup" id="D8QCZ7">
    <property type="interactions" value="258"/>
</dbReference>
<dbReference type="GO" id="GO:0006401">
    <property type="term" value="P:RNA catabolic process"/>
    <property type="evidence" value="ECO:0007669"/>
    <property type="project" value="InterPro"/>
</dbReference>
<dbReference type="InterPro" id="IPR040962">
    <property type="entry name" value="TPR_22"/>
</dbReference>
<dbReference type="GO" id="GO:0055087">
    <property type="term" value="C:Ski complex"/>
    <property type="evidence" value="ECO:0007669"/>
    <property type="project" value="InterPro"/>
</dbReference>
<dbReference type="InterPro" id="IPR019734">
    <property type="entry name" value="TPR_rpt"/>
</dbReference>